<dbReference type="HAMAP" id="MF_00185">
    <property type="entry name" value="IPP_trans"/>
    <property type="match status" value="1"/>
</dbReference>
<reference evidence="14 15" key="1">
    <citation type="journal article" date="2016" name="Nat. Commun.">
        <title>Thousands of microbial genomes shed light on interconnected biogeochemical processes in an aquifer system.</title>
        <authorList>
            <person name="Anantharaman K."/>
            <person name="Brown C.T."/>
            <person name="Hug L.A."/>
            <person name="Sharon I."/>
            <person name="Castelle C.J."/>
            <person name="Probst A.J."/>
            <person name="Thomas B.C."/>
            <person name="Singh A."/>
            <person name="Wilkins M.J."/>
            <person name="Karaoz U."/>
            <person name="Brodie E.L."/>
            <person name="Williams K.H."/>
            <person name="Hubbard S.S."/>
            <person name="Banfield J.F."/>
        </authorList>
    </citation>
    <scope>NUCLEOTIDE SEQUENCE [LARGE SCALE GENOMIC DNA]</scope>
</reference>
<evidence type="ECO:0000256" key="13">
    <source>
        <dbReference type="RuleBase" id="RU003785"/>
    </source>
</evidence>
<name>A0A1F7I3X7_9BACT</name>
<evidence type="ECO:0000256" key="2">
    <source>
        <dbReference type="ARBA" id="ARBA00003213"/>
    </source>
</evidence>
<accession>A0A1F7I3X7</accession>
<keyword evidence="7 10" id="KW-0067">ATP-binding</keyword>
<comment type="similarity">
    <text evidence="3 10 13">Belongs to the IPP transferase family.</text>
</comment>
<dbReference type="Gene3D" id="1.10.287.890">
    <property type="entry name" value="Crystal structure of tRNA isopentenylpyrophosphate transferase (bh2366) domain"/>
    <property type="match status" value="1"/>
</dbReference>
<evidence type="ECO:0000256" key="10">
    <source>
        <dbReference type="HAMAP-Rule" id="MF_00185"/>
    </source>
</evidence>
<keyword evidence="8 10" id="KW-0460">Magnesium</keyword>
<dbReference type="Gene3D" id="3.40.50.300">
    <property type="entry name" value="P-loop containing nucleotide triphosphate hydrolases"/>
    <property type="match status" value="1"/>
</dbReference>
<comment type="function">
    <text evidence="2 10 12">Catalyzes the transfer of a dimethylallyl group onto the adenine at position 37 in tRNAs that read codons beginning with uridine, leading to the formation of N6-(dimethylallyl)adenosine (i(6)A).</text>
</comment>
<keyword evidence="6 10" id="KW-0547">Nucleotide-binding</keyword>
<evidence type="ECO:0000256" key="12">
    <source>
        <dbReference type="RuleBase" id="RU003784"/>
    </source>
</evidence>
<evidence type="ECO:0000256" key="8">
    <source>
        <dbReference type="ARBA" id="ARBA00022842"/>
    </source>
</evidence>
<dbReference type="GO" id="GO:0052381">
    <property type="term" value="F:tRNA dimethylallyltransferase activity"/>
    <property type="evidence" value="ECO:0007669"/>
    <property type="project" value="UniProtKB-UniRule"/>
</dbReference>
<protein>
    <recommendedName>
        <fullName evidence="10">tRNA dimethylallyltransferase</fullName>
        <ecNumber evidence="10">2.5.1.75</ecNumber>
    </recommendedName>
    <alternativeName>
        <fullName evidence="10">Dimethylallyl diphosphate:tRNA dimethylallyltransferase</fullName>
        <shortName evidence="10">DMAPP:tRNA dimethylallyltransferase</shortName>
        <shortName evidence="10">DMATase</shortName>
    </alternativeName>
    <alternativeName>
        <fullName evidence="10">Isopentenyl-diphosphate:tRNA isopentenyltransferase</fullName>
        <shortName evidence="10">IPP transferase</shortName>
        <shortName evidence="10">IPPT</shortName>
        <shortName evidence="10">IPTase</shortName>
    </alternativeName>
</protein>
<dbReference type="Pfam" id="PF01715">
    <property type="entry name" value="IPPT"/>
    <property type="match status" value="1"/>
</dbReference>
<dbReference type="PANTHER" id="PTHR11088:SF60">
    <property type="entry name" value="TRNA DIMETHYLALLYLTRANSFERASE"/>
    <property type="match status" value="1"/>
</dbReference>
<evidence type="ECO:0000256" key="7">
    <source>
        <dbReference type="ARBA" id="ARBA00022840"/>
    </source>
</evidence>
<comment type="caution">
    <text evidence="10">Lacks conserved residue(s) required for the propagation of feature annotation.</text>
</comment>
<evidence type="ECO:0000256" key="4">
    <source>
        <dbReference type="ARBA" id="ARBA00022679"/>
    </source>
</evidence>
<dbReference type="InterPro" id="IPR027417">
    <property type="entry name" value="P-loop_NTPase"/>
</dbReference>
<gene>
    <name evidence="10" type="primary">miaA</name>
    <name evidence="14" type="ORF">A3F03_00295</name>
</gene>
<keyword evidence="4 10" id="KW-0808">Transferase</keyword>
<feature type="site" description="Interaction with substrate tRNA" evidence="10">
    <location>
        <position position="142"/>
    </location>
</feature>
<dbReference type="SUPFAM" id="SSF52540">
    <property type="entry name" value="P-loop containing nucleoside triphosphate hydrolases"/>
    <property type="match status" value="1"/>
</dbReference>
<feature type="binding site" evidence="10">
    <location>
        <begin position="13"/>
        <end position="18"/>
    </location>
    <ligand>
        <name>substrate</name>
    </ligand>
</feature>
<sequence>MSKPHLYIITGQTASGKTQLAQEYAEKLNGELVNCDSRQIYKYLDIVTGKDITNQKFHAVKKLNNFSIGYYLLQQSKIWLYDIVDPQVHFSSYDYQTCALDVISDILKRGKTPIIVGGTYFYLKHLLYEIPSESIPPDWKKRQALESKTVQELQNTLFGLNKTLMNKLNESDRQNKRRLIRKIEITLNTNSAYRNSLKTTLPKLNRLLKIPDLKINFLGLQILSKEELVQRISQRVRDRIDKGAMAEVEKLTAMGYQDNAPGLQTIGCRQIRQFQQGLINKKQLMEQWITKETQYAKRQLTFMKKDPTIHWQGMT</sequence>
<dbReference type="InterPro" id="IPR039657">
    <property type="entry name" value="Dimethylallyltransferase"/>
</dbReference>
<comment type="subunit">
    <text evidence="10">Monomer.</text>
</comment>
<organism evidence="14 15">
    <name type="scientific">Candidatus Roizmanbacteria bacterium RIFCSPHIGHO2_12_FULL_41_11</name>
    <dbReference type="NCBI Taxonomy" id="1802052"/>
    <lineage>
        <taxon>Bacteria</taxon>
        <taxon>Candidatus Roizmaniibacteriota</taxon>
    </lineage>
</organism>
<feature type="site" description="Interaction with substrate tRNA" evidence="10">
    <location>
        <position position="119"/>
    </location>
</feature>
<evidence type="ECO:0000256" key="3">
    <source>
        <dbReference type="ARBA" id="ARBA00005842"/>
    </source>
</evidence>
<evidence type="ECO:0000313" key="15">
    <source>
        <dbReference type="Proteomes" id="UP000176803"/>
    </source>
</evidence>
<feature type="region of interest" description="Interaction with substrate tRNA" evidence="10">
    <location>
        <begin position="36"/>
        <end position="39"/>
    </location>
</feature>
<dbReference type="EC" id="2.5.1.75" evidence="10"/>
<dbReference type="EMBL" id="MGAC01000024">
    <property type="protein sequence ID" value="OGK38033.1"/>
    <property type="molecule type" value="Genomic_DNA"/>
</dbReference>
<dbReference type="InterPro" id="IPR018022">
    <property type="entry name" value="IPT"/>
</dbReference>
<feature type="binding site" evidence="10">
    <location>
        <begin position="11"/>
        <end position="18"/>
    </location>
    <ligand>
        <name>ATP</name>
        <dbReference type="ChEBI" id="CHEBI:30616"/>
    </ligand>
</feature>
<dbReference type="GO" id="GO:0005524">
    <property type="term" value="F:ATP binding"/>
    <property type="evidence" value="ECO:0007669"/>
    <property type="project" value="UniProtKB-UniRule"/>
</dbReference>
<comment type="catalytic activity">
    <reaction evidence="9 10 11">
        <text>adenosine(37) in tRNA + dimethylallyl diphosphate = N(6)-dimethylallyladenosine(37) in tRNA + diphosphate</text>
        <dbReference type="Rhea" id="RHEA:26482"/>
        <dbReference type="Rhea" id="RHEA-COMP:10162"/>
        <dbReference type="Rhea" id="RHEA-COMP:10375"/>
        <dbReference type="ChEBI" id="CHEBI:33019"/>
        <dbReference type="ChEBI" id="CHEBI:57623"/>
        <dbReference type="ChEBI" id="CHEBI:74411"/>
        <dbReference type="ChEBI" id="CHEBI:74415"/>
        <dbReference type="EC" id="2.5.1.75"/>
    </reaction>
</comment>
<evidence type="ECO:0000256" key="9">
    <source>
        <dbReference type="ARBA" id="ARBA00049563"/>
    </source>
</evidence>
<comment type="caution">
    <text evidence="14">The sequence shown here is derived from an EMBL/GenBank/DDBJ whole genome shotgun (WGS) entry which is preliminary data.</text>
</comment>
<evidence type="ECO:0000256" key="5">
    <source>
        <dbReference type="ARBA" id="ARBA00022694"/>
    </source>
</evidence>
<dbReference type="Proteomes" id="UP000176803">
    <property type="component" value="Unassembled WGS sequence"/>
</dbReference>
<comment type="cofactor">
    <cofactor evidence="1 10">
        <name>Mg(2+)</name>
        <dbReference type="ChEBI" id="CHEBI:18420"/>
    </cofactor>
</comment>
<dbReference type="GO" id="GO:0006400">
    <property type="term" value="P:tRNA modification"/>
    <property type="evidence" value="ECO:0007669"/>
    <property type="project" value="TreeGrafter"/>
</dbReference>
<evidence type="ECO:0000256" key="1">
    <source>
        <dbReference type="ARBA" id="ARBA00001946"/>
    </source>
</evidence>
<dbReference type="NCBIfam" id="TIGR00174">
    <property type="entry name" value="miaA"/>
    <property type="match status" value="1"/>
</dbReference>
<keyword evidence="5 10" id="KW-0819">tRNA processing</keyword>
<evidence type="ECO:0000256" key="11">
    <source>
        <dbReference type="RuleBase" id="RU003783"/>
    </source>
</evidence>
<dbReference type="PANTHER" id="PTHR11088">
    <property type="entry name" value="TRNA DIMETHYLALLYLTRANSFERASE"/>
    <property type="match status" value="1"/>
</dbReference>
<evidence type="ECO:0000256" key="6">
    <source>
        <dbReference type="ARBA" id="ARBA00022741"/>
    </source>
</evidence>
<evidence type="ECO:0000313" key="14">
    <source>
        <dbReference type="EMBL" id="OGK38033.1"/>
    </source>
</evidence>
<proteinExistence type="inferred from homology"/>
<dbReference type="AlphaFoldDB" id="A0A1F7I3X7"/>